<dbReference type="Gene3D" id="2.40.10.480">
    <property type="match status" value="1"/>
</dbReference>
<dbReference type="Proteomes" id="UP000296706">
    <property type="component" value="Chromosome"/>
</dbReference>
<dbReference type="InterPro" id="IPR011047">
    <property type="entry name" value="Quinoprotein_ADH-like_sf"/>
</dbReference>
<keyword evidence="3" id="KW-1185">Reference proteome</keyword>
<feature type="domain" description="Pyrrolo-quinoline quinone repeat" evidence="1">
    <location>
        <begin position="103"/>
        <end position="233"/>
    </location>
</feature>
<evidence type="ECO:0000313" key="3">
    <source>
        <dbReference type="Proteomes" id="UP000296706"/>
    </source>
</evidence>
<proteinExistence type="predicted"/>
<gene>
    <name evidence="2" type="ORF">DV733_02780</name>
</gene>
<dbReference type="SMART" id="SM00564">
    <property type="entry name" value="PQQ"/>
    <property type="match status" value="6"/>
</dbReference>
<sequence>MDGPSEPSSRRRIDRRSVLAGVATGVVGATGCITLPGGRGHYDLSQNGFYPEQLPYDETYPHDVDISMFRHGLRRLGYYPEATVPGAVSKQWSLPVNYIGHTAAKSSPRPAPGEDTVVVAADTGEVHGVSTMGRHGWTTQTDATHLGIHSTPTIVDGTAYVGGYDGDLYALDVATGSREWVLHNSSMGWPTAIGSSPAYWDGYLYFMAEYLDPNRGALWIANAHTGKPVWSDDLDIGGMPHPSPAISPVDERLVAGSNDGVVYAWEFPSMDFQWRFETGGEVKGTPPVYEGSTFVGSWDNHVYSLALEDGREEWTFETGGIVMSNPGIDPDSGTVYVGSGDGYVYALDTDTGEEVWSRYVGGTVLGSLTVTSDCVLVGSYDTHLYALEKATGETRWRVQNRGHVTSEPVPHDGKIYYAERADISGYWNDDTETVLEQPGHAYCLVPEQR</sequence>
<evidence type="ECO:0000313" key="2">
    <source>
        <dbReference type="EMBL" id="QCC50222.1"/>
    </source>
</evidence>
<dbReference type="SUPFAM" id="SSF50998">
    <property type="entry name" value="Quinoprotein alcohol dehydrogenase-like"/>
    <property type="match status" value="2"/>
</dbReference>
<protein>
    <submittedName>
        <fullName evidence="2">Cell shape-determining protein</fullName>
    </submittedName>
</protein>
<accession>A0A4D6HAZ7</accession>
<dbReference type="OrthoDB" id="145878at2157"/>
<feature type="domain" description="Pyrrolo-quinoline quinone repeat" evidence="1">
    <location>
        <begin position="331"/>
        <end position="402"/>
    </location>
</feature>
<dbReference type="GeneID" id="39846755"/>
<reference evidence="2 3" key="1">
    <citation type="journal article" date="2019" name="Nat. Commun.">
        <title>A new type of DNA phosphorothioation-based antiviral system in archaea.</title>
        <authorList>
            <person name="Xiong L."/>
            <person name="Liu S."/>
            <person name="Chen S."/>
            <person name="Xiao Y."/>
            <person name="Zhu B."/>
            <person name="Gao Y."/>
            <person name="Zhang Y."/>
            <person name="Chen B."/>
            <person name="Luo J."/>
            <person name="Deng Z."/>
            <person name="Chen X."/>
            <person name="Wang L."/>
            <person name="Chen S."/>
        </authorList>
    </citation>
    <scope>NUCLEOTIDE SEQUENCE [LARGE SCALE GENOMIC DNA]</scope>
    <source>
        <strain evidence="2 3">CBA1105</strain>
    </source>
</reference>
<dbReference type="STRING" id="1457250.GCA_000755225_02853"/>
<dbReference type="AlphaFoldDB" id="A0A4D6HAZ7"/>
<name>A0A4D6HAZ7_9EURY</name>
<evidence type="ECO:0000259" key="1">
    <source>
        <dbReference type="Pfam" id="PF13360"/>
    </source>
</evidence>
<dbReference type="Pfam" id="PF13360">
    <property type="entry name" value="PQQ_2"/>
    <property type="match status" value="2"/>
</dbReference>
<dbReference type="InterPro" id="IPR015943">
    <property type="entry name" value="WD40/YVTN_repeat-like_dom_sf"/>
</dbReference>
<dbReference type="KEGG" id="hsn:DV733_02780"/>
<dbReference type="Gene3D" id="2.130.10.10">
    <property type="entry name" value="YVTN repeat-like/Quinoprotein amine dehydrogenase"/>
    <property type="match status" value="2"/>
</dbReference>
<dbReference type="PANTHER" id="PTHR34512">
    <property type="entry name" value="CELL SURFACE PROTEIN"/>
    <property type="match status" value="1"/>
</dbReference>
<organism evidence="2 3">
    <name type="scientific">Halapricum salinum</name>
    <dbReference type="NCBI Taxonomy" id="1457250"/>
    <lineage>
        <taxon>Archaea</taxon>
        <taxon>Methanobacteriati</taxon>
        <taxon>Methanobacteriota</taxon>
        <taxon>Stenosarchaea group</taxon>
        <taxon>Halobacteria</taxon>
        <taxon>Halobacteriales</taxon>
        <taxon>Haloarculaceae</taxon>
        <taxon>Halapricum</taxon>
    </lineage>
</organism>
<dbReference type="RefSeq" id="WP_049993666.1">
    <property type="nucleotide sequence ID" value="NZ_CP031310.1"/>
</dbReference>
<dbReference type="EMBL" id="CP031310">
    <property type="protein sequence ID" value="QCC50222.1"/>
    <property type="molecule type" value="Genomic_DNA"/>
</dbReference>
<dbReference type="InterPro" id="IPR002372">
    <property type="entry name" value="PQQ_rpt_dom"/>
</dbReference>
<dbReference type="InterPro" id="IPR018391">
    <property type="entry name" value="PQQ_b-propeller_rpt"/>
</dbReference>
<dbReference type="PANTHER" id="PTHR34512:SF30">
    <property type="entry name" value="OUTER MEMBRANE PROTEIN ASSEMBLY FACTOR BAMB"/>
    <property type="match status" value="1"/>
</dbReference>